<dbReference type="EMBL" id="JAATWM020000022">
    <property type="protein sequence ID" value="KAF9875422.1"/>
    <property type="molecule type" value="Genomic_DNA"/>
</dbReference>
<feature type="domain" description="VOC" evidence="1">
    <location>
        <begin position="19"/>
        <end position="145"/>
    </location>
</feature>
<dbReference type="GeneID" id="62163033"/>
<dbReference type="Gene3D" id="3.10.180.10">
    <property type="entry name" value="2,3-Dihydroxybiphenyl 1,2-Dioxygenase, domain 1"/>
    <property type="match status" value="1"/>
</dbReference>
<dbReference type="SUPFAM" id="SSF54593">
    <property type="entry name" value="Glyoxalase/Bleomycin resistance protein/Dihydroxybiphenyl dioxygenase"/>
    <property type="match status" value="1"/>
</dbReference>
<dbReference type="OrthoDB" id="447346at2759"/>
<gene>
    <name evidence="2" type="ORF">CkaCkLH20_07242</name>
</gene>
<sequence>MYKYSGLSEPFDTRPPHGGFNWFEIPSTDPDATRNFYQAIFPSWKFENPPHYPSEFIQLFKVEQPSYMEGAIIMANPQSKSSTNAFKADAVGFVPFFLTDSIDKLEEKVVSLGGKPCGPKTDGRGDGWFAKFFDQDGNVFGAWEVRVKS</sequence>
<evidence type="ECO:0000313" key="2">
    <source>
        <dbReference type="EMBL" id="KAF9875422.1"/>
    </source>
</evidence>
<dbReference type="CDD" id="cd07247">
    <property type="entry name" value="SgaA_N_like"/>
    <property type="match status" value="1"/>
</dbReference>
<comment type="caution">
    <text evidence="2">The sequence shown here is derived from an EMBL/GenBank/DDBJ whole genome shotgun (WGS) entry which is preliminary data.</text>
</comment>
<dbReference type="InterPro" id="IPR037523">
    <property type="entry name" value="VOC_core"/>
</dbReference>
<protein>
    <recommendedName>
        <fullName evidence="1">VOC domain-containing protein</fullName>
    </recommendedName>
</protein>
<evidence type="ECO:0000259" key="1">
    <source>
        <dbReference type="PROSITE" id="PS51819"/>
    </source>
</evidence>
<accession>A0A9P6I445</accession>
<reference evidence="2" key="2">
    <citation type="submission" date="2020-11" db="EMBL/GenBank/DDBJ databases">
        <title>Whole genome sequencing of Colletotrichum sp.</title>
        <authorList>
            <person name="Li H."/>
        </authorList>
    </citation>
    <scope>NUCLEOTIDE SEQUENCE</scope>
    <source>
        <strain evidence="2">CkLH20</strain>
    </source>
</reference>
<evidence type="ECO:0000313" key="3">
    <source>
        <dbReference type="Proteomes" id="UP000781932"/>
    </source>
</evidence>
<dbReference type="RefSeq" id="XP_038744883.1">
    <property type="nucleotide sequence ID" value="XM_038889959.1"/>
</dbReference>
<organism evidence="2 3">
    <name type="scientific">Colletotrichum karsti</name>
    <dbReference type="NCBI Taxonomy" id="1095194"/>
    <lineage>
        <taxon>Eukaryota</taxon>
        <taxon>Fungi</taxon>
        <taxon>Dikarya</taxon>
        <taxon>Ascomycota</taxon>
        <taxon>Pezizomycotina</taxon>
        <taxon>Sordariomycetes</taxon>
        <taxon>Hypocreomycetidae</taxon>
        <taxon>Glomerellales</taxon>
        <taxon>Glomerellaceae</taxon>
        <taxon>Colletotrichum</taxon>
        <taxon>Colletotrichum boninense species complex</taxon>
    </lineage>
</organism>
<keyword evidence="3" id="KW-1185">Reference proteome</keyword>
<dbReference type="Proteomes" id="UP000781932">
    <property type="component" value="Unassembled WGS sequence"/>
</dbReference>
<proteinExistence type="predicted"/>
<dbReference type="PANTHER" id="PTHR33993:SF14">
    <property type="entry name" value="GB|AAF24581.1"/>
    <property type="match status" value="1"/>
</dbReference>
<dbReference type="InterPro" id="IPR029068">
    <property type="entry name" value="Glyas_Bleomycin-R_OHBP_Dase"/>
</dbReference>
<dbReference type="InterPro" id="IPR052164">
    <property type="entry name" value="Anthracycline_SecMetBiosynth"/>
</dbReference>
<dbReference type="PANTHER" id="PTHR33993">
    <property type="entry name" value="GLYOXALASE-RELATED"/>
    <property type="match status" value="1"/>
</dbReference>
<reference evidence="2" key="1">
    <citation type="submission" date="2020-03" db="EMBL/GenBank/DDBJ databases">
        <authorList>
            <person name="He L."/>
        </authorList>
    </citation>
    <scope>NUCLEOTIDE SEQUENCE</scope>
    <source>
        <strain evidence="2">CkLH20</strain>
    </source>
</reference>
<dbReference type="AlphaFoldDB" id="A0A9P6I445"/>
<dbReference type="PROSITE" id="PS51819">
    <property type="entry name" value="VOC"/>
    <property type="match status" value="1"/>
</dbReference>
<name>A0A9P6I445_9PEZI</name>